<sequence>MYTLMCRWYTLRMHMKNEMPHQYLIKIIFTIKVDEHRNMHKLNYLVHNRPSLSKLRNISRKLYTIDSRISKNKCLTKINEHHNMHIFVYLISRKLYTIDSRISKNKYLTKILGICWHILDKYLEVTNFQKLKL</sequence>
<reference evidence="2" key="1">
    <citation type="journal article" date="2018" name="Gigascience">
        <title>Genome assembly of the Pink Ipe (Handroanthus impetiginosus, Bignoniaceae), a highly valued, ecologically keystone Neotropical timber forest tree.</title>
        <authorList>
            <person name="Silva-Junior O.B."/>
            <person name="Grattapaglia D."/>
            <person name="Novaes E."/>
            <person name="Collevatti R.G."/>
        </authorList>
    </citation>
    <scope>NUCLEOTIDE SEQUENCE [LARGE SCALE GENOMIC DNA]</scope>
    <source>
        <strain evidence="2">cv. UFG-1</strain>
    </source>
</reference>
<protein>
    <submittedName>
        <fullName evidence="1">Uncharacterized protein</fullName>
    </submittedName>
</protein>
<proteinExistence type="predicted"/>
<evidence type="ECO:0000313" key="2">
    <source>
        <dbReference type="Proteomes" id="UP000231279"/>
    </source>
</evidence>
<accession>A0A2G9GV10</accession>
<evidence type="ECO:0000313" key="1">
    <source>
        <dbReference type="EMBL" id="PIN09123.1"/>
    </source>
</evidence>
<organism evidence="1 2">
    <name type="scientific">Handroanthus impetiginosus</name>
    <dbReference type="NCBI Taxonomy" id="429701"/>
    <lineage>
        <taxon>Eukaryota</taxon>
        <taxon>Viridiplantae</taxon>
        <taxon>Streptophyta</taxon>
        <taxon>Embryophyta</taxon>
        <taxon>Tracheophyta</taxon>
        <taxon>Spermatophyta</taxon>
        <taxon>Magnoliopsida</taxon>
        <taxon>eudicotyledons</taxon>
        <taxon>Gunneridae</taxon>
        <taxon>Pentapetalae</taxon>
        <taxon>asterids</taxon>
        <taxon>lamiids</taxon>
        <taxon>Lamiales</taxon>
        <taxon>Bignoniaceae</taxon>
        <taxon>Crescentiina</taxon>
        <taxon>Tabebuia alliance</taxon>
        <taxon>Handroanthus</taxon>
    </lineage>
</organism>
<dbReference type="EMBL" id="NKXS01003604">
    <property type="protein sequence ID" value="PIN09123.1"/>
    <property type="molecule type" value="Genomic_DNA"/>
</dbReference>
<gene>
    <name evidence="1" type="ORF">CDL12_18299</name>
</gene>
<keyword evidence="2" id="KW-1185">Reference proteome</keyword>
<dbReference type="AlphaFoldDB" id="A0A2G9GV10"/>
<comment type="caution">
    <text evidence="1">The sequence shown here is derived from an EMBL/GenBank/DDBJ whole genome shotgun (WGS) entry which is preliminary data.</text>
</comment>
<name>A0A2G9GV10_9LAMI</name>
<dbReference type="Proteomes" id="UP000231279">
    <property type="component" value="Unassembled WGS sequence"/>
</dbReference>